<feature type="domain" description="Glutamyl/glutaminyl-tRNA synthetase class Ib catalytic" evidence="7">
    <location>
        <begin position="3"/>
        <end position="278"/>
    </location>
</feature>
<dbReference type="InterPro" id="IPR020751">
    <property type="entry name" value="aa-tRNA-synth_I_codon-bd_sub2"/>
</dbReference>
<dbReference type="GO" id="GO:0004818">
    <property type="term" value="F:glutamate-tRNA ligase activity"/>
    <property type="evidence" value="ECO:0007669"/>
    <property type="project" value="InterPro"/>
</dbReference>
<evidence type="ECO:0000256" key="2">
    <source>
        <dbReference type="ARBA" id="ARBA00022598"/>
    </source>
</evidence>
<dbReference type="SUPFAM" id="SSF48163">
    <property type="entry name" value="An anticodon-binding domain of class I aminoacyl-tRNA synthetases"/>
    <property type="match status" value="1"/>
</dbReference>
<dbReference type="EC" id="6.1.1.24" evidence="9"/>
<keyword evidence="2 9" id="KW-0436">Ligase</keyword>
<dbReference type="GO" id="GO:0005739">
    <property type="term" value="C:mitochondrion"/>
    <property type="evidence" value="ECO:0007669"/>
    <property type="project" value="TreeGrafter"/>
</dbReference>
<evidence type="ECO:0000259" key="8">
    <source>
        <dbReference type="Pfam" id="PF19269"/>
    </source>
</evidence>
<gene>
    <name evidence="9" type="ORF">MNBD_ALPHA06-318</name>
</gene>
<dbReference type="GO" id="GO:0050561">
    <property type="term" value="F:glutamate-tRNA(Gln) ligase activity"/>
    <property type="evidence" value="ECO:0007669"/>
    <property type="project" value="UniProtKB-EC"/>
</dbReference>
<dbReference type="PROSITE" id="PS00178">
    <property type="entry name" value="AA_TRNA_LIGASE_I"/>
    <property type="match status" value="1"/>
</dbReference>
<evidence type="ECO:0000256" key="5">
    <source>
        <dbReference type="ARBA" id="ARBA00022917"/>
    </source>
</evidence>
<dbReference type="EMBL" id="UOEE01000002">
    <property type="protein sequence ID" value="VAV86562.1"/>
    <property type="molecule type" value="Genomic_DNA"/>
</dbReference>
<dbReference type="PANTHER" id="PTHR43311">
    <property type="entry name" value="GLUTAMATE--TRNA LIGASE"/>
    <property type="match status" value="1"/>
</dbReference>
<dbReference type="InterPro" id="IPR045462">
    <property type="entry name" value="aa-tRNA-synth_I_cd-bd"/>
</dbReference>
<dbReference type="InterPro" id="IPR049940">
    <property type="entry name" value="GluQ/Sye"/>
</dbReference>
<feature type="domain" description="Aminoacyl-tRNA synthetase class I anticodon-binding" evidence="8">
    <location>
        <begin position="371"/>
        <end position="442"/>
    </location>
</feature>
<keyword evidence="6" id="KW-0030">Aminoacyl-tRNA synthetase</keyword>
<dbReference type="SUPFAM" id="SSF52374">
    <property type="entry name" value="Nucleotidylyl transferase"/>
    <property type="match status" value="1"/>
</dbReference>
<keyword evidence="5" id="KW-0648">Protein biosynthesis</keyword>
<reference evidence="9" key="1">
    <citation type="submission" date="2018-06" db="EMBL/GenBank/DDBJ databases">
        <authorList>
            <person name="Zhirakovskaya E."/>
        </authorList>
    </citation>
    <scope>NUCLEOTIDE SEQUENCE</scope>
</reference>
<dbReference type="InterPro" id="IPR001412">
    <property type="entry name" value="aa-tRNA-synth_I_CS"/>
</dbReference>
<name>A0A3B0R220_9ZZZZ</name>
<evidence type="ECO:0000259" key="7">
    <source>
        <dbReference type="Pfam" id="PF00749"/>
    </source>
</evidence>
<dbReference type="Gene3D" id="1.10.10.350">
    <property type="match status" value="1"/>
</dbReference>
<dbReference type="InterPro" id="IPR014729">
    <property type="entry name" value="Rossmann-like_a/b/a_fold"/>
</dbReference>
<dbReference type="NCBIfam" id="TIGR00464">
    <property type="entry name" value="gltX_bact"/>
    <property type="match status" value="1"/>
</dbReference>
<evidence type="ECO:0000256" key="6">
    <source>
        <dbReference type="ARBA" id="ARBA00023146"/>
    </source>
</evidence>
<keyword evidence="3" id="KW-0547">Nucleotide-binding</keyword>
<dbReference type="HAMAP" id="MF_00022">
    <property type="entry name" value="Glu_tRNA_synth_type1"/>
    <property type="match status" value="1"/>
</dbReference>
<dbReference type="PRINTS" id="PR00987">
    <property type="entry name" value="TRNASYNTHGLU"/>
</dbReference>
<evidence type="ECO:0000313" key="9">
    <source>
        <dbReference type="EMBL" id="VAV86562.1"/>
    </source>
</evidence>
<dbReference type="AlphaFoldDB" id="A0A3B0R220"/>
<evidence type="ECO:0000256" key="3">
    <source>
        <dbReference type="ARBA" id="ARBA00022741"/>
    </source>
</evidence>
<keyword evidence="4" id="KW-0067">ATP-binding</keyword>
<comment type="similarity">
    <text evidence="1">Belongs to the class-I aminoacyl-tRNA synthetase family. Glutamate--tRNA ligase type 1 subfamily.</text>
</comment>
<evidence type="ECO:0000256" key="1">
    <source>
        <dbReference type="ARBA" id="ARBA00007894"/>
    </source>
</evidence>
<dbReference type="InterPro" id="IPR020058">
    <property type="entry name" value="Glu/Gln-tRNA-synth_Ib_cat-dom"/>
</dbReference>
<organism evidence="9">
    <name type="scientific">hydrothermal vent metagenome</name>
    <dbReference type="NCBI Taxonomy" id="652676"/>
    <lineage>
        <taxon>unclassified sequences</taxon>
        <taxon>metagenomes</taxon>
        <taxon>ecological metagenomes</taxon>
    </lineage>
</organism>
<dbReference type="GO" id="GO:0005524">
    <property type="term" value="F:ATP binding"/>
    <property type="evidence" value="ECO:0007669"/>
    <property type="project" value="UniProtKB-KW"/>
</dbReference>
<dbReference type="InterPro" id="IPR000924">
    <property type="entry name" value="Glu/Gln-tRNA-synth"/>
</dbReference>
<dbReference type="GO" id="GO:0006424">
    <property type="term" value="P:glutamyl-tRNA aminoacylation"/>
    <property type="evidence" value="ECO:0007669"/>
    <property type="project" value="InterPro"/>
</dbReference>
<proteinExistence type="inferred from homology"/>
<evidence type="ECO:0000256" key="4">
    <source>
        <dbReference type="ARBA" id="ARBA00022840"/>
    </source>
</evidence>
<dbReference type="PANTHER" id="PTHR43311:SF2">
    <property type="entry name" value="GLUTAMATE--TRNA LIGASE, MITOCHONDRIAL-RELATED"/>
    <property type="match status" value="1"/>
</dbReference>
<dbReference type="Gene3D" id="3.40.50.620">
    <property type="entry name" value="HUPs"/>
    <property type="match status" value="1"/>
</dbReference>
<accession>A0A3B0R220</accession>
<protein>
    <submittedName>
        <fullName evidence="9">Glutamyl-tRNA(Gln) synthetase</fullName>
        <ecNumber evidence="9">6.1.1.24</ecNumber>
    </submittedName>
</protein>
<dbReference type="InterPro" id="IPR008925">
    <property type="entry name" value="aa_tRNA-synth_I_cd-bd_sf"/>
</dbReference>
<dbReference type="Pfam" id="PF00749">
    <property type="entry name" value="tRNA-synt_1c"/>
    <property type="match status" value="1"/>
</dbReference>
<sequence length="443" mass="48610">MTVKVRFAPSPTGKLHVGNIRTALLNWLFAKANNGRFLLRIDDTDLQRSTAAFETGIFADMDWLGLVHDETMKQSARFASYDQAAGLLKSKDLLYPCFETADELDRQRKLQRAQGKPPVYNRAALALSDTQRTKLEAEGRTAHWRFKLSSQPVIWDDVIRGEQRIDTASLSDPVLIRADGSYLYTLPSVVDDIDLEISHIVRGEDHVTNSAAQIEIFRALGADAPKMGHHPLLVGADGGKLSKRLGTLSVAGLRDEEQMNPMAILSLLAKIGTSDPVEVRQELSQLVTEFSFSKIARAPARFDPAELNALNAKLLHEASYADVQEKLTNIGADGGEALWMAIRGNLNSLQDAKTWLQIVSAEITPIIASEDTEFLQQAAALIPDEIDANSWSELTSALKNQTGRKGKTLFMPLRLALTGQQHGPDMGAILPLLGAARARTRLG</sequence>
<dbReference type="Pfam" id="PF19269">
    <property type="entry name" value="Anticodon_2"/>
    <property type="match status" value="1"/>
</dbReference>
<dbReference type="InterPro" id="IPR004527">
    <property type="entry name" value="Glu-tRNA-ligase_bac/mito"/>
</dbReference>
<dbReference type="GO" id="GO:0000049">
    <property type="term" value="F:tRNA binding"/>
    <property type="evidence" value="ECO:0007669"/>
    <property type="project" value="InterPro"/>
</dbReference>